<reference evidence="3" key="1">
    <citation type="journal article" date="2020" name="MBio">
        <title>Horizontal gene transfer to a defensive symbiont with a reduced genome amongst a multipartite beetle microbiome.</title>
        <authorList>
            <person name="Waterworth S.C."/>
            <person name="Florez L.V."/>
            <person name="Rees E.R."/>
            <person name="Hertweck C."/>
            <person name="Kaltenpoth M."/>
            <person name="Kwan J.C."/>
        </authorList>
    </citation>
    <scope>NUCLEOTIDE SEQUENCE [LARGE SCALE GENOMIC DNA]</scope>
</reference>
<evidence type="ECO:0000259" key="1">
    <source>
        <dbReference type="Pfam" id="PF01402"/>
    </source>
</evidence>
<dbReference type="AlphaFoldDB" id="A0A7V8FRJ8"/>
<dbReference type="Gene3D" id="1.20.5.780">
    <property type="entry name" value="Single helix bin"/>
    <property type="match status" value="1"/>
</dbReference>
<evidence type="ECO:0000313" key="2">
    <source>
        <dbReference type="EMBL" id="KAF1023362.1"/>
    </source>
</evidence>
<dbReference type="SUPFAM" id="SSF47598">
    <property type="entry name" value="Ribbon-helix-helix"/>
    <property type="match status" value="1"/>
</dbReference>
<feature type="domain" description="Ribbon-helix-helix protein CopG" evidence="1">
    <location>
        <begin position="2"/>
        <end position="40"/>
    </location>
</feature>
<organism evidence="2 3">
    <name type="scientific">Paracidovorax wautersii</name>
    <dbReference type="NCBI Taxonomy" id="1177982"/>
    <lineage>
        <taxon>Bacteria</taxon>
        <taxon>Pseudomonadati</taxon>
        <taxon>Pseudomonadota</taxon>
        <taxon>Betaproteobacteria</taxon>
        <taxon>Burkholderiales</taxon>
        <taxon>Comamonadaceae</taxon>
        <taxon>Paracidovorax</taxon>
    </lineage>
</organism>
<proteinExistence type="predicted"/>
<dbReference type="Proteomes" id="UP000461670">
    <property type="component" value="Unassembled WGS sequence"/>
</dbReference>
<gene>
    <name evidence="2" type="ORF">GAK30_00565</name>
</gene>
<comment type="caution">
    <text evidence="2">The sequence shown here is derived from an EMBL/GenBank/DDBJ whole genome shotgun (WGS) entry which is preliminary data.</text>
</comment>
<dbReference type="Pfam" id="PF01402">
    <property type="entry name" value="RHH_1"/>
    <property type="match status" value="1"/>
</dbReference>
<dbReference type="GO" id="GO:0006355">
    <property type="term" value="P:regulation of DNA-templated transcription"/>
    <property type="evidence" value="ECO:0007669"/>
    <property type="project" value="InterPro"/>
</dbReference>
<accession>A0A7V8FRJ8</accession>
<name>A0A7V8FRJ8_9BURK</name>
<dbReference type="EMBL" id="WNDQ01000005">
    <property type="protein sequence ID" value="KAF1023362.1"/>
    <property type="molecule type" value="Genomic_DNA"/>
</dbReference>
<dbReference type="InterPro" id="IPR002145">
    <property type="entry name" value="CopG"/>
</dbReference>
<dbReference type="CDD" id="cd21631">
    <property type="entry name" value="RHH_CopG_NikR-like"/>
    <property type="match status" value="1"/>
</dbReference>
<protein>
    <recommendedName>
        <fullName evidence="1">Ribbon-helix-helix protein CopG domain-containing protein</fullName>
    </recommendedName>
</protein>
<dbReference type="InterPro" id="IPR010985">
    <property type="entry name" value="Ribbon_hlx_hlx"/>
</dbReference>
<evidence type="ECO:0000313" key="3">
    <source>
        <dbReference type="Proteomes" id="UP000461670"/>
    </source>
</evidence>
<sequence>MTISIRLPADDEALLERAASQLQVSKSEFIRRSIAAYAAKTLRPDRSAAEIDALYIGQGGGLRHPDSVAEPRQRAILERLREKHGYAD</sequence>